<evidence type="ECO:0000313" key="1">
    <source>
        <dbReference type="EMBL" id="CAG9321326.1"/>
    </source>
</evidence>
<comment type="caution">
    <text evidence="1">The sequence shown here is derived from an EMBL/GenBank/DDBJ whole genome shotgun (WGS) entry which is preliminary data.</text>
</comment>
<reference evidence="1" key="1">
    <citation type="submission" date="2021-09" db="EMBL/GenBank/DDBJ databases">
        <authorList>
            <consortium name="AG Swart"/>
            <person name="Singh M."/>
            <person name="Singh A."/>
            <person name="Seah K."/>
            <person name="Emmerich C."/>
        </authorList>
    </citation>
    <scope>NUCLEOTIDE SEQUENCE</scope>
    <source>
        <strain evidence="1">ATCC30299</strain>
    </source>
</reference>
<keyword evidence="2" id="KW-1185">Reference proteome</keyword>
<name>A0AAU9J7L3_9CILI</name>
<organism evidence="1 2">
    <name type="scientific">Blepharisma stoltei</name>
    <dbReference type="NCBI Taxonomy" id="1481888"/>
    <lineage>
        <taxon>Eukaryota</taxon>
        <taxon>Sar</taxon>
        <taxon>Alveolata</taxon>
        <taxon>Ciliophora</taxon>
        <taxon>Postciliodesmatophora</taxon>
        <taxon>Heterotrichea</taxon>
        <taxon>Heterotrichida</taxon>
        <taxon>Blepharismidae</taxon>
        <taxon>Blepharisma</taxon>
    </lineage>
</organism>
<dbReference type="EMBL" id="CAJZBQ010000028">
    <property type="protein sequence ID" value="CAG9321326.1"/>
    <property type="molecule type" value="Genomic_DNA"/>
</dbReference>
<accession>A0AAU9J7L3</accession>
<gene>
    <name evidence="1" type="ORF">BSTOLATCC_MIC28611</name>
</gene>
<sequence length="261" mass="30261">MKSLDSYNFGPPPLFHQNQMASSFTPEEEETIQFLMDKLRNIRNSIKFYYEGPSFKPAQIPAPVKEEIVSLFDQHGGIDILVKLTHISPFQIKMWHKEWKKDPSCFYANRDPGSFKHFKKSDFVGKVLGEKDAWDDLKLNKDKKMPKLKREDYRGITSLEQIRNKLSPEVQAECEQINKLMKERKSEVSGIDPEIKRMIVKAVLKAGNPKPIGLMIGVNERIILSWRAVFVKELEENGADYKKEEDAEEKTIAKTEEKLLM</sequence>
<proteinExistence type="predicted"/>
<dbReference type="AlphaFoldDB" id="A0AAU9J7L3"/>
<dbReference type="Proteomes" id="UP001162131">
    <property type="component" value="Unassembled WGS sequence"/>
</dbReference>
<evidence type="ECO:0000313" key="2">
    <source>
        <dbReference type="Proteomes" id="UP001162131"/>
    </source>
</evidence>
<protein>
    <submittedName>
        <fullName evidence="1">Uncharacterized protein</fullName>
    </submittedName>
</protein>